<evidence type="ECO:0000313" key="1">
    <source>
        <dbReference type="EMBL" id="AGR57045.1"/>
    </source>
</evidence>
<dbReference type="Proteomes" id="UP000208100">
    <property type="component" value="Segment"/>
</dbReference>
<organism evidence="1 2">
    <name type="scientific">Choristoneura rosaceana nucleopolyhedrovirus</name>
    <dbReference type="NCBI Taxonomy" id="58094"/>
    <lineage>
        <taxon>Viruses</taxon>
        <taxon>Viruses incertae sedis</taxon>
        <taxon>Naldaviricetes</taxon>
        <taxon>Lefavirales</taxon>
        <taxon>Baculoviridae</taxon>
        <taxon>Alphabaculovirus</taxon>
        <taxon>Alphabaculovirus chorosaceanae</taxon>
    </lineage>
</organism>
<proteinExistence type="predicted"/>
<dbReference type="RefSeq" id="YP_008378361.1">
    <property type="nucleotide sequence ID" value="NC_021924.1"/>
</dbReference>
<name>S5N3X5_9ABAC</name>
<reference evidence="1 2" key="1">
    <citation type="journal article" date="2013" name="PLoS ONE">
        <title>Comparative Genome Sequence Analysis of Choristoneura occidentalis Freeman and C. rosaceana Harris (Lepidoptera: Tortricidae) Alphabaculoviruses.</title>
        <authorList>
            <person name="Thumbi D.K."/>
            <person name="Beliveau C."/>
            <person name="Cusson M."/>
            <person name="Lapointe R."/>
            <person name="Lucarotti C.J."/>
        </authorList>
    </citation>
    <scope>NUCLEOTIDE SEQUENCE [LARGE SCALE GENOMIC DNA]</scope>
    <source>
        <strain evidence="1">NB_1</strain>
    </source>
</reference>
<evidence type="ECO:0000313" key="2">
    <source>
        <dbReference type="Proteomes" id="UP000208100"/>
    </source>
</evidence>
<dbReference type="EMBL" id="KC961304">
    <property type="protein sequence ID" value="AGR57045.1"/>
    <property type="molecule type" value="Genomic_DNA"/>
</dbReference>
<dbReference type="GeneID" id="16479745"/>
<dbReference type="KEGG" id="vg:16479745"/>
<sequence>MYILLQGFRIIRRQHVCRYQPRALSDKTVMSVCRGNYGWHDVSKINKLIFINNFFTSVVICN</sequence>
<protein>
    <submittedName>
        <fullName evidence="1">Uncharacterized protein</fullName>
    </submittedName>
</protein>
<keyword evidence="2" id="KW-1185">Reference proteome</keyword>
<accession>S5N3X5</accession>